<dbReference type="InterPro" id="IPR029753">
    <property type="entry name" value="D-isomer_DH_CS"/>
</dbReference>
<dbReference type="InterPro" id="IPR036291">
    <property type="entry name" value="NAD(P)-bd_dom_sf"/>
</dbReference>
<dbReference type="PROSITE" id="PS00671">
    <property type="entry name" value="D_2_HYDROXYACID_DH_3"/>
    <property type="match status" value="1"/>
</dbReference>
<evidence type="ECO:0000256" key="1">
    <source>
        <dbReference type="ARBA" id="ARBA00023002"/>
    </source>
</evidence>
<dbReference type="SUPFAM" id="SSF51735">
    <property type="entry name" value="NAD(P)-binding Rossmann-fold domains"/>
    <property type="match status" value="1"/>
</dbReference>
<evidence type="ECO:0000256" key="2">
    <source>
        <dbReference type="ARBA" id="ARBA00023027"/>
    </source>
</evidence>
<dbReference type="RefSeq" id="WP_337318997.1">
    <property type="nucleotide sequence ID" value="NZ_JBBDGN010000005.1"/>
</dbReference>
<dbReference type="InterPro" id="IPR006140">
    <property type="entry name" value="D-isomer_DH_NAD-bd"/>
</dbReference>
<name>A0ABU8LLA4_9MICO</name>
<dbReference type="SUPFAM" id="SSF52283">
    <property type="entry name" value="Formate/glycerate dehydrogenase catalytic domain-like"/>
    <property type="match status" value="1"/>
</dbReference>
<keyword evidence="1" id="KW-0560">Oxidoreductase</keyword>
<evidence type="ECO:0000259" key="3">
    <source>
        <dbReference type="Pfam" id="PF02826"/>
    </source>
</evidence>
<keyword evidence="5" id="KW-1185">Reference proteome</keyword>
<gene>
    <name evidence="4" type="ORF">WDU93_07075</name>
</gene>
<comment type="caution">
    <text evidence="4">The sequence shown here is derived from an EMBL/GenBank/DDBJ whole genome shotgun (WGS) entry which is preliminary data.</text>
</comment>
<accession>A0ABU8LLA4</accession>
<dbReference type="Gene3D" id="3.40.50.720">
    <property type="entry name" value="NAD(P)-binding Rossmann-like Domain"/>
    <property type="match status" value="2"/>
</dbReference>
<dbReference type="CDD" id="cd12166">
    <property type="entry name" value="2-Hacid_dh_7"/>
    <property type="match status" value="1"/>
</dbReference>
<dbReference type="PANTHER" id="PTHR10996">
    <property type="entry name" value="2-HYDROXYACID DEHYDROGENASE-RELATED"/>
    <property type="match status" value="1"/>
</dbReference>
<keyword evidence="2" id="KW-0520">NAD</keyword>
<dbReference type="Pfam" id="PF02826">
    <property type="entry name" value="2-Hacid_dh_C"/>
    <property type="match status" value="1"/>
</dbReference>
<dbReference type="PANTHER" id="PTHR10996:SF178">
    <property type="entry name" value="2-HYDROXYACID DEHYDROGENASE YGL185C-RELATED"/>
    <property type="match status" value="1"/>
</dbReference>
<evidence type="ECO:0000313" key="5">
    <source>
        <dbReference type="Proteomes" id="UP001366085"/>
    </source>
</evidence>
<feature type="domain" description="D-isomer specific 2-hydroxyacid dehydrogenase NAD-binding" evidence="3">
    <location>
        <begin position="100"/>
        <end position="276"/>
    </location>
</feature>
<dbReference type="Proteomes" id="UP001366085">
    <property type="component" value="Unassembled WGS sequence"/>
</dbReference>
<dbReference type="InterPro" id="IPR050223">
    <property type="entry name" value="D-isomer_2-hydroxyacid_DH"/>
</dbReference>
<evidence type="ECO:0000313" key="4">
    <source>
        <dbReference type="EMBL" id="MEJ1091457.1"/>
    </source>
</evidence>
<sequence>MSLHITVPTARLAENLGPLPEGVTLTIWDLKTPPPAGRLDIVVPPYMGGTSALSALEGVDVGLVQGQSIGYDGVAQKLPAGIPFANAASVHETSTAELAVALMLAAQRQLPRFVLAQERGEWSPVFATSLADRRVLLVGFGGVGTAIARRLAPFEVELSAVARTARTERIDGVGDVTVHAVDELPALLPDAEIVVLSLPGGAETEHLFDAEMLGHLAPGALLVNVGRGPLVDTDALVTALTAGRIRAALDVVEPEPLPAGHPLWTAPNLLLSPHVGGASTAMNPRIARLIRTQIDRMLAGEPPVNVVLPAS</sequence>
<reference evidence="4 5" key="1">
    <citation type="submission" date="2024-02" db="EMBL/GenBank/DDBJ databases">
        <authorList>
            <person name="Saticioglu I.B."/>
        </authorList>
    </citation>
    <scope>NUCLEOTIDE SEQUENCE [LARGE SCALE GENOMIC DNA]</scope>
    <source>
        <strain evidence="4 5">Mu-43</strain>
    </source>
</reference>
<organism evidence="4 5">
    <name type="scientific">Microbacterium istanbulense</name>
    <dbReference type="NCBI Taxonomy" id="3122049"/>
    <lineage>
        <taxon>Bacteria</taxon>
        <taxon>Bacillati</taxon>
        <taxon>Actinomycetota</taxon>
        <taxon>Actinomycetes</taxon>
        <taxon>Micrococcales</taxon>
        <taxon>Microbacteriaceae</taxon>
        <taxon>Microbacterium</taxon>
    </lineage>
</organism>
<proteinExistence type="predicted"/>
<dbReference type="EMBL" id="JBBDGN010000005">
    <property type="protein sequence ID" value="MEJ1091457.1"/>
    <property type="molecule type" value="Genomic_DNA"/>
</dbReference>
<protein>
    <submittedName>
        <fullName evidence="4">2-hydroxyacid dehydrogenase</fullName>
    </submittedName>
</protein>